<dbReference type="InterPro" id="IPR023387">
    <property type="entry name" value="DUF1653-like_dom"/>
</dbReference>
<protein>
    <submittedName>
        <fullName evidence="2">DUF1653 domain-containing protein</fullName>
    </submittedName>
</protein>
<dbReference type="InterPro" id="IPR037135">
    <property type="entry name" value="DUF1653-like_dom_sf"/>
</dbReference>
<sequence>MEYKHIKTGNLYQLMCVANKKADKPNFPQIAVYRDVRTGEIYARPYAEFIEKFEKV</sequence>
<dbReference type="Gene3D" id="2.30.30.320">
    <property type="entry name" value="DUF1653-like domain"/>
    <property type="match status" value="1"/>
</dbReference>
<proteinExistence type="predicted"/>
<dbReference type="Pfam" id="PF07866">
    <property type="entry name" value="DUF1653"/>
    <property type="match status" value="1"/>
</dbReference>
<reference evidence="2 3" key="1">
    <citation type="submission" date="2019-09" db="EMBL/GenBank/DDBJ databases">
        <title>Non-baumannii Acinetobacter spp. carrying blaNDM-1 isolated in China.</title>
        <authorList>
            <person name="Cui C."/>
            <person name="Chen C."/>
            <person name="Sun J."/>
            <person name="Liu Y."/>
        </authorList>
    </citation>
    <scope>NUCLEOTIDE SEQUENCE [LARGE SCALE GENOMIC DNA]</scope>
    <source>
        <strain evidence="2 3">B18</strain>
    </source>
</reference>
<dbReference type="Proteomes" id="UP000503440">
    <property type="component" value="Chromosome"/>
</dbReference>
<feature type="domain" description="DUF1653" evidence="1">
    <location>
        <begin position="2"/>
        <end position="54"/>
    </location>
</feature>
<organism evidence="2 3">
    <name type="scientific">Acinetobacter indicus</name>
    <dbReference type="NCBI Taxonomy" id="756892"/>
    <lineage>
        <taxon>Bacteria</taxon>
        <taxon>Pseudomonadati</taxon>
        <taxon>Pseudomonadota</taxon>
        <taxon>Gammaproteobacteria</taxon>
        <taxon>Moraxellales</taxon>
        <taxon>Moraxellaceae</taxon>
        <taxon>Acinetobacter</taxon>
    </lineage>
</organism>
<evidence type="ECO:0000259" key="1">
    <source>
        <dbReference type="Pfam" id="PF07866"/>
    </source>
</evidence>
<evidence type="ECO:0000313" key="3">
    <source>
        <dbReference type="Proteomes" id="UP000503440"/>
    </source>
</evidence>
<dbReference type="EMBL" id="CP044455">
    <property type="protein sequence ID" value="QIC70771.1"/>
    <property type="molecule type" value="Genomic_DNA"/>
</dbReference>
<name>A0A6C0Y3H3_9GAMM</name>
<evidence type="ECO:0000313" key="2">
    <source>
        <dbReference type="EMBL" id="QIC70771.1"/>
    </source>
</evidence>
<dbReference type="AlphaFoldDB" id="A0A6C0Y3H3"/>
<dbReference type="RefSeq" id="WP_163146018.1">
    <property type="nucleotide sequence ID" value="NZ_CP044455.1"/>
</dbReference>
<accession>A0A6C0Y3H3</accession>
<gene>
    <name evidence="2" type="ORF">FSC09_10275</name>
</gene>